<sequence length="133" mass="14956">MSSNSVKPDDLAKAIAEGLGEWCEEVATSVFEAVDMAADRCNEEIKTHLSTGYGVRTGKYIKAFRIETTEQTKFNKKKTWYVASQEYRKTHLLENGHALRQGGRSPQIKHIEFGEQIAQETMVELCEKAVSAE</sequence>
<organism evidence="1 2">
    <name type="scientific">Diplocloster modestus</name>
    <dbReference type="NCBI Taxonomy" id="2850322"/>
    <lineage>
        <taxon>Bacteria</taxon>
        <taxon>Bacillati</taxon>
        <taxon>Bacillota</taxon>
        <taxon>Clostridia</taxon>
        <taxon>Lachnospirales</taxon>
        <taxon>Lachnospiraceae</taxon>
        <taxon>Diplocloster</taxon>
    </lineage>
</organism>
<accession>A0ABS6KCM3</accession>
<proteinExistence type="predicted"/>
<protein>
    <recommendedName>
        <fullName evidence="3">HK97 gp10 family phage protein</fullName>
    </recommendedName>
</protein>
<evidence type="ECO:0008006" key="3">
    <source>
        <dbReference type="Google" id="ProtNLM"/>
    </source>
</evidence>
<gene>
    <name evidence="1" type="ORF">KTH90_19905</name>
</gene>
<name>A0ABS6KCM3_9FIRM</name>
<keyword evidence="2" id="KW-1185">Reference proteome</keyword>
<dbReference type="EMBL" id="JAHQCX010000018">
    <property type="protein sequence ID" value="MBU9728271.1"/>
    <property type="molecule type" value="Genomic_DNA"/>
</dbReference>
<evidence type="ECO:0000313" key="2">
    <source>
        <dbReference type="Proteomes" id="UP001314681"/>
    </source>
</evidence>
<dbReference type="Proteomes" id="UP001314681">
    <property type="component" value="Unassembled WGS sequence"/>
</dbReference>
<reference evidence="1 2" key="1">
    <citation type="submission" date="2021-06" db="EMBL/GenBank/DDBJ databases">
        <title>Description of novel taxa of the family Lachnospiraceae.</title>
        <authorList>
            <person name="Chaplin A.V."/>
            <person name="Sokolova S.R."/>
            <person name="Pikina A.P."/>
            <person name="Korzhanova M."/>
            <person name="Belova V."/>
            <person name="Korostin D."/>
            <person name="Efimov B.A."/>
        </authorList>
    </citation>
    <scope>NUCLEOTIDE SEQUENCE [LARGE SCALE GENOMIC DNA]</scope>
    <source>
        <strain evidence="1 2">ASD4241</strain>
    </source>
</reference>
<evidence type="ECO:0000313" key="1">
    <source>
        <dbReference type="EMBL" id="MBU9728271.1"/>
    </source>
</evidence>
<dbReference type="RefSeq" id="WP_238727329.1">
    <property type="nucleotide sequence ID" value="NZ_JAHQCX010000018.1"/>
</dbReference>
<comment type="caution">
    <text evidence="1">The sequence shown here is derived from an EMBL/GenBank/DDBJ whole genome shotgun (WGS) entry which is preliminary data.</text>
</comment>